<reference evidence="1" key="1">
    <citation type="journal article" date="2020" name="Nature">
        <title>Giant virus diversity and host interactions through global metagenomics.</title>
        <authorList>
            <person name="Schulz F."/>
            <person name="Roux S."/>
            <person name="Paez-Espino D."/>
            <person name="Jungbluth S."/>
            <person name="Walsh D.A."/>
            <person name="Denef V.J."/>
            <person name="McMahon K.D."/>
            <person name="Konstantinidis K.T."/>
            <person name="Eloe-Fadrosh E.A."/>
            <person name="Kyrpides N.C."/>
            <person name="Woyke T."/>
        </authorList>
    </citation>
    <scope>NUCLEOTIDE SEQUENCE</scope>
    <source>
        <strain evidence="1">GVMAG-M-3300023184-16</strain>
    </source>
</reference>
<evidence type="ECO:0000313" key="1">
    <source>
        <dbReference type="EMBL" id="QHT84134.1"/>
    </source>
</evidence>
<organism evidence="1">
    <name type="scientific">viral metagenome</name>
    <dbReference type="NCBI Taxonomy" id="1070528"/>
    <lineage>
        <taxon>unclassified sequences</taxon>
        <taxon>metagenomes</taxon>
        <taxon>organismal metagenomes</taxon>
    </lineage>
</organism>
<sequence>MKMKMNVILPENSERSGEFSRIFLLNDIGVQKKMI</sequence>
<protein>
    <submittedName>
        <fullName evidence="1">Uncharacterized protein</fullName>
    </submittedName>
</protein>
<proteinExistence type="predicted"/>
<dbReference type="AlphaFoldDB" id="A0A6C0HUI1"/>
<name>A0A6C0HUI1_9ZZZZ</name>
<accession>A0A6C0HUI1</accession>
<dbReference type="EMBL" id="MN740015">
    <property type="protein sequence ID" value="QHT84134.1"/>
    <property type="molecule type" value="Genomic_DNA"/>
</dbReference>